<dbReference type="PANTHER" id="PTHR43179:SF7">
    <property type="entry name" value="RHAMNOSYLTRANSFERASE WBBL"/>
    <property type="match status" value="1"/>
</dbReference>
<accession>A0A4R9LKI3</accession>
<evidence type="ECO:0000259" key="1">
    <source>
        <dbReference type="Pfam" id="PF00535"/>
    </source>
</evidence>
<dbReference type="CDD" id="cd04184">
    <property type="entry name" value="GT2_RfbC_Mx_like"/>
    <property type="match status" value="1"/>
</dbReference>
<sequence length="613" mass="70713">MQLLSYTKSIYHLYSRLGGKRFLFLVRSKVLKFFFEKKRTDINLFPETIGNAEYALWLRKYFPRESDCEGMKDVCKILSYKPLVSIITPVYNPPIPFFKAAIDSVLAQVYENWELCLADDASTDTEIKNIIETYRKKDSRIKVIYRNKNGHISDASNSALSIAKGEFVALLDQDDLLTKDALFQNILALNKNRSIDMIYSDEDKITEDGKLFSPFFKPDWSQESYLSRNYTCHFSLYRKKIIDRIKGFRKGLEGSQDYDLMLRFSEKTDRIYHIPKILYHWRTHINSTSLNAGAKSYAAVAGERALVEALERRKEKGIVEPVPGYAGNFNIRYSLKNNPKVSIVIPSRNQSAFLEKCLNSIFAKSSYQNIEVVLVDNGTDEKKAISLIHHWKEKEPDRFLWLEYDIPFNFSKLINYGCENASGEYLIILNNDTEIISPDWVESLLSQAQREKTGAVGCMLLYSDETIQHAGVILGVGGIANHSMLGEYCESTKHYCYLKLTNNVSAVTGACFMISKKKFKKVGGLDENFAVSYNDIDFCLKLGKLGYRNLYLPYVRIFHYESKSRGSDVSPEKKIRLERESKMMEEKWKEVIDKDPYYNPNLSRSKFDFSLNV</sequence>
<protein>
    <submittedName>
        <fullName evidence="2">Glycosyltransferase family 2 protein</fullName>
    </submittedName>
</protein>
<keyword evidence="2" id="KW-0808">Transferase</keyword>
<dbReference type="AlphaFoldDB" id="A0A4R9LKI3"/>
<dbReference type="OrthoDB" id="9800276at2"/>
<dbReference type="EMBL" id="RQHV01000061">
    <property type="protein sequence ID" value="TGN08042.1"/>
    <property type="molecule type" value="Genomic_DNA"/>
</dbReference>
<dbReference type="RefSeq" id="WP_135765021.1">
    <property type="nucleotide sequence ID" value="NZ_RQHV01000061.1"/>
</dbReference>
<gene>
    <name evidence="2" type="ORF">EHS11_13985</name>
</gene>
<reference evidence="2" key="1">
    <citation type="journal article" date="2019" name="PLoS Negl. Trop. Dis.">
        <title>Revisiting the worldwide diversity of Leptospira species in the environment.</title>
        <authorList>
            <person name="Vincent A.T."/>
            <person name="Schiettekatte O."/>
            <person name="Bourhy P."/>
            <person name="Veyrier F.J."/>
            <person name="Picardeau M."/>
        </authorList>
    </citation>
    <scope>NUCLEOTIDE SEQUENCE [LARGE SCALE GENOMIC DNA]</scope>
    <source>
        <strain evidence="2">201400974</strain>
    </source>
</reference>
<evidence type="ECO:0000313" key="2">
    <source>
        <dbReference type="EMBL" id="TGN08042.1"/>
    </source>
</evidence>
<dbReference type="GO" id="GO:0016757">
    <property type="term" value="F:glycosyltransferase activity"/>
    <property type="evidence" value="ECO:0007669"/>
    <property type="project" value="UniProtKB-KW"/>
</dbReference>
<evidence type="ECO:0000313" key="3">
    <source>
        <dbReference type="Proteomes" id="UP000298264"/>
    </source>
</evidence>
<dbReference type="SUPFAM" id="SSF53448">
    <property type="entry name" value="Nucleotide-diphospho-sugar transferases"/>
    <property type="match status" value="2"/>
</dbReference>
<keyword evidence="3" id="KW-1185">Reference proteome</keyword>
<name>A0A4R9LKI3_9LEPT</name>
<dbReference type="InterPro" id="IPR001173">
    <property type="entry name" value="Glyco_trans_2-like"/>
</dbReference>
<dbReference type="Pfam" id="PF00535">
    <property type="entry name" value="Glycos_transf_2"/>
    <property type="match status" value="2"/>
</dbReference>
<organism evidence="2 3">
    <name type="scientific">Leptospira ilyithenensis</name>
    <dbReference type="NCBI Taxonomy" id="2484901"/>
    <lineage>
        <taxon>Bacteria</taxon>
        <taxon>Pseudomonadati</taxon>
        <taxon>Spirochaetota</taxon>
        <taxon>Spirochaetia</taxon>
        <taxon>Leptospirales</taxon>
        <taxon>Leptospiraceae</taxon>
        <taxon>Leptospira</taxon>
    </lineage>
</organism>
<feature type="domain" description="Glycosyltransferase 2-like" evidence="1">
    <location>
        <begin position="342"/>
        <end position="522"/>
    </location>
</feature>
<dbReference type="CDD" id="cd04186">
    <property type="entry name" value="GT_2_like_c"/>
    <property type="match status" value="1"/>
</dbReference>
<comment type="caution">
    <text evidence="2">The sequence shown here is derived from an EMBL/GenBank/DDBJ whole genome shotgun (WGS) entry which is preliminary data.</text>
</comment>
<dbReference type="Gene3D" id="3.90.550.10">
    <property type="entry name" value="Spore Coat Polysaccharide Biosynthesis Protein SpsA, Chain A"/>
    <property type="match status" value="2"/>
</dbReference>
<dbReference type="Proteomes" id="UP000298264">
    <property type="component" value="Unassembled WGS sequence"/>
</dbReference>
<feature type="domain" description="Glycosyltransferase 2-like" evidence="1">
    <location>
        <begin position="85"/>
        <end position="245"/>
    </location>
</feature>
<proteinExistence type="predicted"/>
<dbReference type="InterPro" id="IPR029044">
    <property type="entry name" value="Nucleotide-diphossugar_trans"/>
</dbReference>
<dbReference type="PANTHER" id="PTHR43179">
    <property type="entry name" value="RHAMNOSYLTRANSFERASE WBBL"/>
    <property type="match status" value="1"/>
</dbReference>